<dbReference type="SUPFAM" id="SSF103473">
    <property type="entry name" value="MFS general substrate transporter"/>
    <property type="match status" value="1"/>
</dbReference>
<feature type="region of interest" description="Disordered" evidence="9">
    <location>
        <begin position="1"/>
        <end position="32"/>
    </location>
</feature>
<evidence type="ECO:0000259" key="11">
    <source>
        <dbReference type="PROSITE" id="PS50850"/>
    </source>
</evidence>
<evidence type="ECO:0000256" key="3">
    <source>
        <dbReference type="ARBA" id="ARBA00022448"/>
    </source>
</evidence>
<feature type="transmembrane region" description="Helical" evidence="10">
    <location>
        <begin position="193"/>
        <end position="214"/>
    </location>
</feature>
<keyword evidence="13" id="KW-1185">Reference proteome</keyword>
<comment type="subcellular location">
    <subcellularLocation>
        <location evidence="1">Membrane</location>
        <topology evidence="1">Multi-pass membrane protein</topology>
    </subcellularLocation>
</comment>
<dbReference type="InterPro" id="IPR005828">
    <property type="entry name" value="MFS_sugar_transport-like"/>
</dbReference>
<dbReference type="NCBIfam" id="TIGR00879">
    <property type="entry name" value="SP"/>
    <property type="match status" value="1"/>
</dbReference>
<dbReference type="InParanoid" id="F4RMC8"/>
<feature type="transmembrane region" description="Helical" evidence="10">
    <location>
        <begin position="538"/>
        <end position="556"/>
    </location>
</feature>
<accession>F4RMC8</accession>
<feature type="transmembrane region" description="Helical" evidence="10">
    <location>
        <begin position="114"/>
        <end position="132"/>
    </location>
</feature>
<keyword evidence="6 10" id="KW-0472">Membrane</keyword>
<name>F4RMC8_MELLP</name>
<dbReference type="VEuPathDB" id="FungiDB:MELLADRAFT_71916"/>
<evidence type="ECO:0000256" key="8">
    <source>
        <dbReference type="RuleBase" id="RU003346"/>
    </source>
</evidence>
<keyword evidence="4 10" id="KW-0812">Transmembrane</keyword>
<dbReference type="KEGG" id="mlr:MELLADRAFT_71916"/>
<dbReference type="PANTHER" id="PTHR48020:SF26">
    <property type="entry name" value="MYO-INOSITOL TRANSPORTER, PUTATIVE (AFU_ORTHOLOGUE AFUA_4G01560)-RELATED"/>
    <property type="match status" value="1"/>
</dbReference>
<feature type="domain" description="Major facilitator superfamily (MFS) profile" evidence="11">
    <location>
        <begin position="119"/>
        <end position="560"/>
    </location>
</feature>
<evidence type="ECO:0000256" key="2">
    <source>
        <dbReference type="ARBA" id="ARBA00010992"/>
    </source>
</evidence>
<dbReference type="FunFam" id="1.20.1250.20:FF:000100">
    <property type="entry name" value="MFS sugar transporter, putative"/>
    <property type="match status" value="1"/>
</dbReference>
<keyword evidence="5 10" id="KW-1133">Transmembrane helix</keyword>
<sequence>MNEIQPFKNEHSTEMIDHASPVNEKADYEDPSPNELLKLSAKLENPLAGKSAKELVSDAQHFCEVHNLNDHVGMFTRAALLAADPNNLDRVPDITDEERKWIESEKTNRWKQPWTIYYVAIISSMAAIVQGMDESVVNGAQLGYQEEFGISSDGTNKTALLQGLVNSAPYLCCAVFACWLTDPLNRLLGRRGVIFLSCFIAGIASIWEGFTYSWPQLFAARLVLGLGIGPKSATAPVYTAECAPAPIRGALVMQWQVWTAFGIALGDIVSVIFVDLAPNLGWRLMLGSTVVAPIIVCGMIFYAPESPRWYMSKGRVADAYGSMQRLRYCDLQAARDLYYMAELLSLEKAQTEGRNLLTDMWRVPRVRRAAQASGLVMFMQQFCGVNVIAYYSSQIFVEAGFERKAALLTTMGTGLVNWIFAIPALYTIDTFGRRNLLLVTFPAMAVCLLATGMAFYIPQDGPDDHRRVSVVAAAIYLYMAFYSPGEGPVPFTYSAEAFPLYIRDFGMSYATAVCWFFNFVLAITFPLLLNAFKPQGAFGWYAGWCCIGWVLVLFFLPETKALTLEELDLVFSVPTGKHAAYQARNTMFHIRKYILRQRVQPLPPLYQMEKMMAS</sequence>
<gene>
    <name evidence="12" type="ORF">MELLADRAFT_71916</name>
</gene>
<keyword evidence="3 8" id="KW-0813">Transport</keyword>
<evidence type="ECO:0000313" key="12">
    <source>
        <dbReference type="EMBL" id="EGG06406.1"/>
    </source>
</evidence>
<dbReference type="HOGENOM" id="CLU_001265_43_5_1"/>
<evidence type="ECO:0000256" key="4">
    <source>
        <dbReference type="ARBA" id="ARBA00022692"/>
    </source>
</evidence>
<dbReference type="InterPro" id="IPR003663">
    <property type="entry name" value="Sugar/inositol_transpt"/>
</dbReference>
<dbReference type="Gene3D" id="1.20.1250.20">
    <property type="entry name" value="MFS general substrate transporter like domains"/>
    <property type="match status" value="1"/>
</dbReference>
<feature type="transmembrane region" description="Helical" evidence="10">
    <location>
        <begin position="159"/>
        <end position="181"/>
    </location>
</feature>
<dbReference type="Pfam" id="PF00083">
    <property type="entry name" value="Sugar_tr"/>
    <property type="match status" value="1"/>
</dbReference>
<feature type="transmembrane region" description="Helical" evidence="10">
    <location>
        <begin position="438"/>
        <end position="456"/>
    </location>
</feature>
<dbReference type="InterPro" id="IPR036259">
    <property type="entry name" value="MFS_trans_sf"/>
</dbReference>
<comment type="similarity">
    <text evidence="2 8">Belongs to the major facilitator superfamily. Sugar transporter (TC 2.A.1.1) family.</text>
</comment>
<dbReference type="InterPro" id="IPR050814">
    <property type="entry name" value="Myo-inositol_Transporter"/>
</dbReference>
<dbReference type="PANTHER" id="PTHR48020">
    <property type="entry name" value="PROTON MYO-INOSITOL COTRANSPORTER"/>
    <property type="match status" value="1"/>
</dbReference>
<organism evidence="13">
    <name type="scientific">Melampsora larici-populina (strain 98AG31 / pathotype 3-4-7)</name>
    <name type="common">Poplar leaf rust fungus</name>
    <dbReference type="NCBI Taxonomy" id="747676"/>
    <lineage>
        <taxon>Eukaryota</taxon>
        <taxon>Fungi</taxon>
        <taxon>Dikarya</taxon>
        <taxon>Basidiomycota</taxon>
        <taxon>Pucciniomycotina</taxon>
        <taxon>Pucciniomycetes</taxon>
        <taxon>Pucciniales</taxon>
        <taxon>Melampsoraceae</taxon>
        <taxon>Melampsora</taxon>
    </lineage>
</organism>
<feature type="transmembrane region" description="Helical" evidence="10">
    <location>
        <begin position="405"/>
        <end position="426"/>
    </location>
</feature>
<reference evidence="13" key="1">
    <citation type="journal article" date="2011" name="Proc. Natl. Acad. Sci. U.S.A.">
        <title>Obligate biotrophy features unraveled by the genomic analysis of rust fungi.</title>
        <authorList>
            <person name="Duplessis S."/>
            <person name="Cuomo C.A."/>
            <person name="Lin Y.-C."/>
            <person name="Aerts A."/>
            <person name="Tisserant E."/>
            <person name="Veneault-Fourrey C."/>
            <person name="Joly D.L."/>
            <person name="Hacquard S."/>
            <person name="Amselem J."/>
            <person name="Cantarel B.L."/>
            <person name="Chiu R."/>
            <person name="Coutinho P.M."/>
            <person name="Feau N."/>
            <person name="Field M."/>
            <person name="Frey P."/>
            <person name="Gelhaye E."/>
            <person name="Goldberg J."/>
            <person name="Grabherr M.G."/>
            <person name="Kodira C.D."/>
            <person name="Kohler A."/>
            <person name="Kuees U."/>
            <person name="Lindquist E.A."/>
            <person name="Lucas S.M."/>
            <person name="Mago R."/>
            <person name="Mauceli E."/>
            <person name="Morin E."/>
            <person name="Murat C."/>
            <person name="Pangilinan J.L."/>
            <person name="Park R."/>
            <person name="Pearson M."/>
            <person name="Quesneville H."/>
            <person name="Rouhier N."/>
            <person name="Sakthikumar S."/>
            <person name="Salamov A.A."/>
            <person name="Schmutz J."/>
            <person name="Selles B."/>
            <person name="Shapiro H."/>
            <person name="Tanguay P."/>
            <person name="Tuskan G.A."/>
            <person name="Henrissat B."/>
            <person name="Van de Peer Y."/>
            <person name="Rouze P."/>
            <person name="Ellis J.G."/>
            <person name="Dodds P.N."/>
            <person name="Schein J.E."/>
            <person name="Zhong S."/>
            <person name="Hamelin R.C."/>
            <person name="Grigoriev I.V."/>
            <person name="Szabo L.J."/>
            <person name="Martin F."/>
        </authorList>
    </citation>
    <scope>NUCLEOTIDE SEQUENCE [LARGE SCALE GENOMIC DNA]</scope>
    <source>
        <strain evidence="13">98AG31 / pathotype 3-4-7</strain>
    </source>
</reference>
<dbReference type="EMBL" id="GL883108">
    <property type="protein sequence ID" value="EGG06406.1"/>
    <property type="molecule type" value="Genomic_DNA"/>
</dbReference>
<feature type="transmembrane region" description="Helical" evidence="10">
    <location>
        <begin position="505"/>
        <end position="529"/>
    </location>
</feature>
<evidence type="ECO:0000256" key="10">
    <source>
        <dbReference type="SAM" id="Phobius"/>
    </source>
</evidence>
<proteinExistence type="inferred from homology"/>
<dbReference type="PROSITE" id="PS50850">
    <property type="entry name" value="MFS"/>
    <property type="match status" value="1"/>
</dbReference>
<evidence type="ECO:0000256" key="5">
    <source>
        <dbReference type="ARBA" id="ARBA00022989"/>
    </source>
</evidence>
<dbReference type="GO" id="GO:0015791">
    <property type="term" value="P:polyol transmembrane transport"/>
    <property type="evidence" value="ECO:0007669"/>
    <property type="project" value="UniProtKB-ARBA"/>
</dbReference>
<dbReference type="eggNOG" id="KOG0254">
    <property type="taxonomic scope" value="Eukaryota"/>
</dbReference>
<protein>
    <recommendedName>
        <fullName evidence="11">Major facilitator superfamily (MFS) profile domain-containing protein</fullName>
    </recommendedName>
</protein>
<comment type="catalytic activity">
    <reaction evidence="7">
        <text>myo-inositol(out) + H(+)(out) = myo-inositol(in) + H(+)(in)</text>
        <dbReference type="Rhea" id="RHEA:60364"/>
        <dbReference type="ChEBI" id="CHEBI:15378"/>
        <dbReference type="ChEBI" id="CHEBI:17268"/>
    </reaction>
</comment>
<dbReference type="InterPro" id="IPR020846">
    <property type="entry name" value="MFS_dom"/>
</dbReference>
<dbReference type="GeneID" id="18931972"/>
<dbReference type="AlphaFoldDB" id="F4RMC8"/>
<dbReference type="Proteomes" id="UP000001072">
    <property type="component" value="Unassembled WGS sequence"/>
</dbReference>
<dbReference type="OrthoDB" id="5290825at2759"/>
<evidence type="ECO:0000256" key="1">
    <source>
        <dbReference type="ARBA" id="ARBA00004141"/>
    </source>
</evidence>
<dbReference type="GO" id="GO:0016020">
    <property type="term" value="C:membrane"/>
    <property type="evidence" value="ECO:0007669"/>
    <property type="project" value="UniProtKB-SubCell"/>
</dbReference>
<evidence type="ECO:0000256" key="7">
    <source>
        <dbReference type="ARBA" id="ARBA00049119"/>
    </source>
</evidence>
<feature type="transmembrane region" description="Helical" evidence="10">
    <location>
        <begin position="255"/>
        <end position="277"/>
    </location>
</feature>
<dbReference type="GO" id="GO:0022857">
    <property type="term" value="F:transmembrane transporter activity"/>
    <property type="evidence" value="ECO:0007669"/>
    <property type="project" value="InterPro"/>
</dbReference>
<feature type="transmembrane region" description="Helical" evidence="10">
    <location>
        <begin position="468"/>
        <end position="485"/>
    </location>
</feature>
<dbReference type="GO" id="GO:0015798">
    <property type="term" value="P:myo-inositol transport"/>
    <property type="evidence" value="ECO:0007669"/>
    <property type="project" value="UniProtKB-ARBA"/>
</dbReference>
<evidence type="ECO:0000313" key="13">
    <source>
        <dbReference type="Proteomes" id="UP000001072"/>
    </source>
</evidence>
<evidence type="ECO:0000256" key="9">
    <source>
        <dbReference type="SAM" id="MobiDB-lite"/>
    </source>
</evidence>
<feature type="transmembrane region" description="Helical" evidence="10">
    <location>
        <begin position="284"/>
        <end position="303"/>
    </location>
</feature>
<dbReference type="PRINTS" id="PR00171">
    <property type="entry name" value="SUGRTRNSPORT"/>
</dbReference>
<dbReference type="RefSeq" id="XP_007410240.1">
    <property type="nucleotide sequence ID" value="XM_007410178.1"/>
</dbReference>
<evidence type="ECO:0000256" key="6">
    <source>
        <dbReference type="ARBA" id="ARBA00023136"/>
    </source>
</evidence>
<feature type="compositionally biased region" description="Basic and acidic residues" evidence="9">
    <location>
        <begin position="8"/>
        <end position="17"/>
    </location>
</feature>